<dbReference type="Proteomes" id="UP000079169">
    <property type="component" value="Unplaced"/>
</dbReference>
<dbReference type="OrthoDB" id="6381815at2759"/>
<name>A0A1S3D4F0_DIACI</name>
<feature type="region of interest" description="Disordered" evidence="1">
    <location>
        <begin position="479"/>
        <end position="634"/>
    </location>
</feature>
<evidence type="ECO:0000313" key="3">
    <source>
        <dbReference type="Proteomes" id="UP000079169"/>
    </source>
</evidence>
<dbReference type="PROSITE" id="PS00028">
    <property type="entry name" value="ZINC_FINGER_C2H2_1"/>
    <property type="match status" value="1"/>
</dbReference>
<dbReference type="KEGG" id="dci:103511219"/>
<feature type="region of interest" description="Disordered" evidence="1">
    <location>
        <begin position="874"/>
        <end position="895"/>
    </location>
</feature>
<evidence type="ECO:0000313" key="4">
    <source>
        <dbReference type="RefSeq" id="XP_008474160.1"/>
    </source>
</evidence>
<dbReference type="Pfam" id="PF00855">
    <property type="entry name" value="PWWP"/>
    <property type="match status" value="1"/>
</dbReference>
<protein>
    <submittedName>
        <fullName evidence="4">Uncharacterized protein LOC103511219</fullName>
    </submittedName>
</protein>
<feature type="compositionally biased region" description="Acidic residues" evidence="1">
    <location>
        <begin position="309"/>
        <end position="321"/>
    </location>
</feature>
<feature type="compositionally biased region" description="Basic and acidic residues" evidence="1">
    <location>
        <begin position="578"/>
        <end position="592"/>
    </location>
</feature>
<feature type="region of interest" description="Disordered" evidence="1">
    <location>
        <begin position="309"/>
        <end position="427"/>
    </location>
</feature>
<organism evidence="3 4">
    <name type="scientific">Diaphorina citri</name>
    <name type="common">Asian citrus psyllid</name>
    <dbReference type="NCBI Taxonomy" id="121845"/>
    <lineage>
        <taxon>Eukaryota</taxon>
        <taxon>Metazoa</taxon>
        <taxon>Ecdysozoa</taxon>
        <taxon>Arthropoda</taxon>
        <taxon>Hexapoda</taxon>
        <taxon>Insecta</taxon>
        <taxon>Pterygota</taxon>
        <taxon>Neoptera</taxon>
        <taxon>Paraneoptera</taxon>
        <taxon>Hemiptera</taxon>
        <taxon>Sternorrhyncha</taxon>
        <taxon>Psylloidea</taxon>
        <taxon>Psyllidae</taxon>
        <taxon>Diaphorininae</taxon>
        <taxon>Diaphorina</taxon>
    </lineage>
</organism>
<dbReference type="AlphaFoldDB" id="A0A1S3D4F0"/>
<reference evidence="4" key="1">
    <citation type="submission" date="2025-08" db="UniProtKB">
        <authorList>
            <consortium name="RefSeq"/>
        </authorList>
    </citation>
    <scope>IDENTIFICATION</scope>
</reference>
<gene>
    <name evidence="4" type="primary">LOC103511219</name>
</gene>
<dbReference type="PaxDb" id="121845-A0A1S3D4F0"/>
<dbReference type="RefSeq" id="XP_008474160.1">
    <property type="nucleotide sequence ID" value="XM_008475938.3"/>
</dbReference>
<dbReference type="InterPro" id="IPR013087">
    <property type="entry name" value="Znf_C2H2_type"/>
</dbReference>
<dbReference type="PROSITE" id="PS50812">
    <property type="entry name" value="PWWP"/>
    <property type="match status" value="1"/>
</dbReference>
<proteinExistence type="predicted"/>
<feature type="domain" description="PWWP" evidence="2">
    <location>
        <begin position="11"/>
        <end position="64"/>
    </location>
</feature>
<dbReference type="STRING" id="121845.A0A1S3D4F0"/>
<dbReference type="GeneID" id="103511219"/>
<feature type="region of interest" description="Disordered" evidence="1">
    <location>
        <begin position="777"/>
        <end position="797"/>
    </location>
</feature>
<evidence type="ECO:0000259" key="2">
    <source>
        <dbReference type="PROSITE" id="PS50812"/>
    </source>
</evidence>
<dbReference type="InterPro" id="IPR000313">
    <property type="entry name" value="PWWP_dom"/>
</dbReference>
<sequence>MCDLTTVDYQKGDVVWVKLGSLWWPGLVHDYDSLPEDIKADTQAFKKQPIAYVKFFQEENYEYVKDHNSIYHYNCLKKNEFIKKGLDMMRSTRISTSNMQMFPGDVITAENLTQGDPKILDRPEFSSEEAGKVVYEELFSSPSGKKLKKKKDGKDGSPVVGFLKLDPRRKSMPSKLGRTPKAIPQERLLNLSEDAAAKGYASRELIQPLSSNGNLEKNFSCVDCNYQCSRVNVMLLHYKTHSRHFDHKIKYPAGFKRKKRYANSGTSGVSKKIKLTNGGDHKGKSKAELLEQQKLEAEKLKQNFLMDWEEEENEENEEADDSTERAMSKEEEKVSCFDFDEEEEASSSSMSFTTRKRQYSKSEDKDTGSGKEVKANGKDAKTDLVDEVEALLNETQVPTLPDIPSSKGGDAITLPPPPEVGAGFGTLNSDLNDSLDFRNEIVSKVCSTPAVTSSGKLSKQTLKTNYFKKVREEIAEVAKFEEDEEKQEEEFEDDDMGDENETEATRKALDDIVENVKVTDEETTKQTESIAEKPDVVEEPVKSKPVEEKTVPEKVKPPKETQNNVHVTPEKPTQSKPQPEKIEAKPVEKVIDKPNLVQIGNQTIHIPSRRNSKTEVKKPSNAKTESGSKTEEDRLAEMMLVEEVDLGNPPLYVSKPQHTSTVHIDMSPTEKKNFTLDKSRGSLKTITTKVPIESIRPKYKPMNIPSIPTRQVVASEVTKPVEEKFFILPNNQRIKTPSPVKSPAKSKIMLSSPDGGKIILTEQQAVELRQKGMFSIPPSTSASTVGHTSKSPASKNQQVVYVSQTAAKNVPKSSNVPLITMKSTQKKLNLPVPGLMKINTGKTVIKPEVPASKTIKVEPKVKTQTSLQSKIKTIAHSNASRPEPHPKSTSGQGSILVNQSTLPSILQQRRSTQQPRAQPPALIPQPKVVQEEELISEISNIPGADSSDSVVYLINNQQSQQILINSPASMPGPSTSDSQTIFIDPSTTDLSNIYLTIDDDGNILNIVQKTDEVMTSAPQHSDILAKALADTQVLQAECAVVGDPNYQSPLVNNTYETSLTLNQAPIMSTSEAPTQLQQSSFYSNTNAGAPLLEIKPDQDNVVGMASPEIAYTPSDIVQT</sequence>
<dbReference type="Gene3D" id="2.30.30.140">
    <property type="match status" value="1"/>
</dbReference>
<keyword evidence="3" id="KW-1185">Reference proteome</keyword>
<feature type="compositionally biased region" description="Acidic residues" evidence="1">
    <location>
        <begin position="481"/>
        <end position="502"/>
    </location>
</feature>
<accession>A0A1S3D4F0</accession>
<evidence type="ECO:0000256" key="1">
    <source>
        <dbReference type="SAM" id="MobiDB-lite"/>
    </source>
</evidence>
<feature type="compositionally biased region" description="Polar residues" evidence="1">
    <location>
        <begin position="561"/>
        <end position="577"/>
    </location>
</feature>
<dbReference type="SUPFAM" id="SSF63748">
    <property type="entry name" value="Tudor/PWWP/MBT"/>
    <property type="match status" value="1"/>
</dbReference>
<feature type="region of interest" description="Disordered" evidence="1">
    <location>
        <begin position="261"/>
        <end position="284"/>
    </location>
</feature>
<feature type="compositionally biased region" description="Basic and acidic residues" evidence="1">
    <location>
        <begin position="322"/>
        <end position="335"/>
    </location>
</feature>
<dbReference type="CDD" id="cd05162">
    <property type="entry name" value="PWWP"/>
    <property type="match status" value="1"/>
</dbReference>
<feature type="compositionally biased region" description="Basic and acidic residues" evidence="1">
    <location>
        <begin position="360"/>
        <end position="384"/>
    </location>
</feature>
<feature type="compositionally biased region" description="Basic and acidic residues" evidence="1">
    <location>
        <begin position="517"/>
        <end position="559"/>
    </location>
</feature>